<dbReference type="PANTHER" id="PTHR31760:SF0">
    <property type="entry name" value="S-ADENOSYL-L-METHIONINE-DEPENDENT METHYLTRANSFERASES SUPERFAMILY PROTEIN"/>
    <property type="match status" value="1"/>
</dbReference>
<dbReference type="PIRSF" id="PIRSF003078">
    <property type="entry name" value="GidB"/>
    <property type="match status" value="1"/>
</dbReference>
<dbReference type="CDD" id="cd02440">
    <property type="entry name" value="AdoMet_MTases"/>
    <property type="match status" value="1"/>
</dbReference>
<keyword evidence="2 6" id="KW-0698">rRNA processing</keyword>
<evidence type="ECO:0000256" key="5">
    <source>
        <dbReference type="ARBA" id="ARBA00022691"/>
    </source>
</evidence>
<dbReference type="Gene3D" id="3.40.50.150">
    <property type="entry name" value="Vaccinia Virus protein VP39"/>
    <property type="match status" value="1"/>
</dbReference>
<reference evidence="7 8" key="1">
    <citation type="journal article" date="2014" name="Int. J. Syst. Evol. Microbiol.">
        <title>Phaeodactylibacter xiamenensis gen. nov., sp. nov., a member of the family Saprospiraceae isolated from the marine alga Phaeodactylum tricornutum.</title>
        <authorList>
            <person name="Chen Z.Jr."/>
            <person name="Lei X."/>
            <person name="Lai Q."/>
            <person name="Li Y."/>
            <person name="Zhang B."/>
            <person name="Zhang J."/>
            <person name="Zhang H."/>
            <person name="Yang L."/>
            <person name="Zheng W."/>
            <person name="Tian Y."/>
            <person name="Yu Z."/>
            <person name="Xu H.Jr."/>
            <person name="Zheng T."/>
        </authorList>
    </citation>
    <scope>NUCLEOTIDE SEQUENCE [LARGE SCALE GENOMIC DNA]</scope>
    <source>
        <strain evidence="7 8">KD52</strain>
    </source>
</reference>
<accession>A0A098S7M5</accession>
<keyword evidence="3 6" id="KW-0489">Methyltransferase</keyword>
<gene>
    <name evidence="6" type="primary">rsmG</name>
    <name evidence="7" type="ORF">IX84_07795</name>
</gene>
<dbReference type="EC" id="2.1.1.-" evidence="6"/>
<feature type="binding site" evidence="6">
    <location>
        <position position="71"/>
    </location>
    <ligand>
        <name>S-adenosyl-L-methionine</name>
        <dbReference type="ChEBI" id="CHEBI:59789"/>
    </ligand>
</feature>
<comment type="subcellular location">
    <subcellularLocation>
        <location evidence="6">Cytoplasm</location>
    </subcellularLocation>
</comment>
<dbReference type="EMBL" id="JPOS01000018">
    <property type="protein sequence ID" value="KGE88574.1"/>
    <property type="molecule type" value="Genomic_DNA"/>
</dbReference>
<name>A0A098S7M5_9BACT</name>
<dbReference type="InterPro" id="IPR029063">
    <property type="entry name" value="SAM-dependent_MTases_sf"/>
</dbReference>
<evidence type="ECO:0000256" key="6">
    <source>
        <dbReference type="HAMAP-Rule" id="MF_00074"/>
    </source>
</evidence>
<dbReference type="SUPFAM" id="SSF53335">
    <property type="entry name" value="S-adenosyl-L-methionine-dependent methyltransferases"/>
    <property type="match status" value="1"/>
</dbReference>
<keyword evidence="4 6" id="KW-0808">Transferase</keyword>
<comment type="caution">
    <text evidence="7">The sequence shown here is derived from an EMBL/GenBank/DDBJ whole genome shotgun (WGS) entry which is preliminary data.</text>
</comment>
<evidence type="ECO:0000256" key="1">
    <source>
        <dbReference type="ARBA" id="ARBA00022490"/>
    </source>
</evidence>
<evidence type="ECO:0000256" key="4">
    <source>
        <dbReference type="ARBA" id="ARBA00022679"/>
    </source>
</evidence>
<dbReference type="GO" id="GO:0005829">
    <property type="term" value="C:cytosol"/>
    <property type="evidence" value="ECO:0007669"/>
    <property type="project" value="TreeGrafter"/>
</dbReference>
<sequence>MEALLEHFPKLTEQQIAQFEQLGPLYREWNDKINVISRKDIDQLYPHHILHALAIPQVVKFRTGAKILDLGTGGGLPGIPLAILYPNVQFTLIDGTRKKIKVVQEIIDAIGLENAEAKHVRAEELKDRFDFVVCRAVASLDKLVPWTQRLLKREERHALPNGLLTLKGGDLKSEIKALGKGHYVELFPITDYFKMDYYIEKYVVYVQG</sequence>
<feature type="binding site" evidence="6">
    <location>
        <position position="76"/>
    </location>
    <ligand>
        <name>S-adenosyl-L-methionine</name>
        <dbReference type="ChEBI" id="CHEBI:59789"/>
    </ligand>
</feature>
<dbReference type="OrthoDB" id="9808773at2"/>
<dbReference type="Pfam" id="PF02527">
    <property type="entry name" value="GidB"/>
    <property type="match status" value="1"/>
</dbReference>
<evidence type="ECO:0000256" key="3">
    <source>
        <dbReference type="ARBA" id="ARBA00022603"/>
    </source>
</evidence>
<feature type="binding site" evidence="6">
    <location>
        <begin position="122"/>
        <end position="123"/>
    </location>
    <ligand>
        <name>S-adenosyl-L-methionine</name>
        <dbReference type="ChEBI" id="CHEBI:59789"/>
    </ligand>
</feature>
<organism evidence="7 8">
    <name type="scientific">Phaeodactylibacter xiamenensis</name>
    <dbReference type="NCBI Taxonomy" id="1524460"/>
    <lineage>
        <taxon>Bacteria</taxon>
        <taxon>Pseudomonadati</taxon>
        <taxon>Bacteroidota</taxon>
        <taxon>Saprospiria</taxon>
        <taxon>Saprospirales</taxon>
        <taxon>Haliscomenobacteraceae</taxon>
        <taxon>Phaeodactylibacter</taxon>
    </lineage>
</organism>
<evidence type="ECO:0000256" key="2">
    <source>
        <dbReference type="ARBA" id="ARBA00022552"/>
    </source>
</evidence>
<dbReference type="HAMAP" id="MF_00074">
    <property type="entry name" value="16SrRNA_methyltr_G"/>
    <property type="match status" value="1"/>
</dbReference>
<protein>
    <recommendedName>
        <fullName evidence="6">Ribosomal RNA small subunit methyltransferase G</fullName>
        <ecNumber evidence="6">2.1.1.-</ecNumber>
    </recommendedName>
    <alternativeName>
        <fullName evidence="6">16S rRNA 7-methylguanosine methyltransferase</fullName>
        <shortName evidence="6">16S rRNA m7G methyltransferase</shortName>
    </alternativeName>
</protein>
<dbReference type="STRING" id="1524460.IX84_07795"/>
<comment type="similarity">
    <text evidence="6">Belongs to the methyltransferase superfamily. RNA methyltransferase RsmG family.</text>
</comment>
<dbReference type="Proteomes" id="UP000029736">
    <property type="component" value="Unassembled WGS sequence"/>
</dbReference>
<dbReference type="RefSeq" id="WP_044218218.1">
    <property type="nucleotide sequence ID" value="NZ_CAKZLC010000162.1"/>
</dbReference>
<dbReference type="PANTHER" id="PTHR31760">
    <property type="entry name" value="S-ADENOSYL-L-METHIONINE-DEPENDENT METHYLTRANSFERASES SUPERFAMILY PROTEIN"/>
    <property type="match status" value="1"/>
</dbReference>
<evidence type="ECO:0000313" key="7">
    <source>
        <dbReference type="EMBL" id="KGE88574.1"/>
    </source>
</evidence>
<proteinExistence type="inferred from homology"/>
<keyword evidence="1 6" id="KW-0963">Cytoplasm</keyword>
<dbReference type="AlphaFoldDB" id="A0A098S7M5"/>
<comment type="function">
    <text evidence="6">Specifically methylates the N7 position of a guanine in 16S rRNA.</text>
</comment>
<dbReference type="GO" id="GO:0070043">
    <property type="term" value="F:rRNA (guanine-N7-)-methyltransferase activity"/>
    <property type="evidence" value="ECO:0007669"/>
    <property type="project" value="UniProtKB-UniRule"/>
</dbReference>
<feature type="binding site" evidence="6">
    <location>
        <begin position="94"/>
        <end position="96"/>
    </location>
    <ligand>
        <name>S-adenosyl-L-methionine</name>
        <dbReference type="ChEBI" id="CHEBI:59789"/>
    </ligand>
</feature>
<evidence type="ECO:0000313" key="8">
    <source>
        <dbReference type="Proteomes" id="UP000029736"/>
    </source>
</evidence>
<keyword evidence="5 6" id="KW-0949">S-adenosyl-L-methionine</keyword>
<dbReference type="NCBIfam" id="TIGR00138">
    <property type="entry name" value="rsmG_gidB"/>
    <property type="match status" value="1"/>
</dbReference>
<keyword evidence="8" id="KW-1185">Reference proteome</keyword>
<dbReference type="InterPro" id="IPR003682">
    <property type="entry name" value="rRNA_ssu_MeTfrase_G"/>
</dbReference>
<feature type="binding site" evidence="6">
    <location>
        <position position="135"/>
    </location>
    <ligand>
        <name>S-adenosyl-L-methionine</name>
        <dbReference type="ChEBI" id="CHEBI:59789"/>
    </ligand>
</feature>